<feature type="region of interest" description="Disordered" evidence="1">
    <location>
        <begin position="44"/>
        <end position="214"/>
    </location>
</feature>
<evidence type="ECO:0000313" key="3">
    <source>
        <dbReference type="Proteomes" id="UP000722791"/>
    </source>
</evidence>
<proteinExistence type="predicted"/>
<reference evidence="2" key="1">
    <citation type="journal article" date="2021" name="Proc. Natl. Acad. Sci. U.S.A.">
        <title>Three genomes in the algal genus Volvox reveal the fate of a haploid sex-determining region after a transition to homothallism.</title>
        <authorList>
            <person name="Yamamoto K."/>
            <person name="Hamaji T."/>
            <person name="Kawai-Toyooka H."/>
            <person name="Matsuzaki R."/>
            <person name="Takahashi F."/>
            <person name="Nishimura Y."/>
            <person name="Kawachi M."/>
            <person name="Noguchi H."/>
            <person name="Minakuchi Y."/>
            <person name="Umen J.G."/>
            <person name="Toyoda A."/>
            <person name="Nozaki H."/>
        </authorList>
    </citation>
    <scope>NUCLEOTIDE SEQUENCE</scope>
    <source>
        <strain evidence="2">NIES-3785</strain>
    </source>
</reference>
<feature type="compositionally biased region" description="Low complexity" evidence="1">
    <location>
        <begin position="152"/>
        <end position="166"/>
    </location>
</feature>
<feature type="compositionally biased region" description="Basic and acidic residues" evidence="1">
    <location>
        <begin position="323"/>
        <end position="339"/>
    </location>
</feature>
<feature type="compositionally biased region" description="Low complexity" evidence="1">
    <location>
        <begin position="1"/>
        <end position="19"/>
    </location>
</feature>
<evidence type="ECO:0000313" key="2">
    <source>
        <dbReference type="EMBL" id="GIM03862.1"/>
    </source>
</evidence>
<dbReference type="Proteomes" id="UP000722791">
    <property type="component" value="Unassembled WGS sequence"/>
</dbReference>
<feature type="region of interest" description="Disordered" evidence="1">
    <location>
        <begin position="1"/>
        <end position="31"/>
    </location>
</feature>
<feature type="non-terminal residue" evidence="2">
    <location>
        <position position="1"/>
    </location>
</feature>
<protein>
    <recommendedName>
        <fullName evidence="4">SANT domain-containing protein</fullName>
    </recommendedName>
</protein>
<evidence type="ECO:0000256" key="1">
    <source>
        <dbReference type="SAM" id="MobiDB-lite"/>
    </source>
</evidence>
<comment type="caution">
    <text evidence="2">The sequence shown here is derived from an EMBL/GenBank/DDBJ whole genome shotgun (WGS) entry which is preliminary data.</text>
</comment>
<name>A0A8J4GBH6_9CHLO</name>
<feature type="compositionally biased region" description="Low complexity" evidence="1">
    <location>
        <begin position="82"/>
        <end position="100"/>
    </location>
</feature>
<evidence type="ECO:0008006" key="4">
    <source>
        <dbReference type="Google" id="ProtNLM"/>
    </source>
</evidence>
<feature type="non-terminal residue" evidence="2">
    <location>
        <position position="366"/>
    </location>
</feature>
<gene>
    <name evidence="2" type="ORF">Vretimale_8532</name>
</gene>
<feature type="compositionally biased region" description="Basic and acidic residues" evidence="1">
    <location>
        <begin position="101"/>
        <end position="114"/>
    </location>
</feature>
<organism evidence="2 3">
    <name type="scientific">Volvox reticuliferus</name>
    <dbReference type="NCBI Taxonomy" id="1737510"/>
    <lineage>
        <taxon>Eukaryota</taxon>
        <taxon>Viridiplantae</taxon>
        <taxon>Chlorophyta</taxon>
        <taxon>core chlorophytes</taxon>
        <taxon>Chlorophyceae</taxon>
        <taxon>CS clade</taxon>
        <taxon>Chlamydomonadales</taxon>
        <taxon>Volvocaceae</taxon>
        <taxon>Volvox</taxon>
    </lineage>
</organism>
<dbReference type="EMBL" id="BNCQ01000014">
    <property type="protein sequence ID" value="GIM03862.1"/>
    <property type="molecule type" value="Genomic_DNA"/>
</dbReference>
<feature type="region of interest" description="Disordered" evidence="1">
    <location>
        <begin position="323"/>
        <end position="366"/>
    </location>
</feature>
<dbReference type="AlphaFoldDB" id="A0A8J4GBH6"/>
<accession>A0A8J4GBH6</accession>
<sequence length="366" mass="39943">AAAAAAAAVSKAEAASSPSVNPELSPPVKMEVDEQLIVNTRYGRVGAAADERQEPVEVVSVRTGSPSGCESLEAEEQEQKQEQVQGQEQGQQEQGCQSGQQERRADGDVLRTEVDVLQQQQDQPGQESDMRNGPPESLRRQQQLKTEEEAETTPTPTIQQQQQQQQLKMQGIDSSVERRHTHQQQGKAQDQTQEEQQREEQEVPEPGTILFPSDGGVLGAEVRRQLEAAPDMTARHAVMDVALRQVDGTLGDMAGVLGVDSMGARVRGLWSTEAEAAFAGLMGQRDTKLGHLIRGAHRSSLQHDATGVVSYYYNAWKTRATREADAWHQERERQRDRESLSQMSCETEGGGGGSGGAATAVEQQQQ</sequence>